<evidence type="ECO:0000313" key="1">
    <source>
        <dbReference type="EMBL" id="GAG47709.1"/>
    </source>
</evidence>
<accession>X0XWG1</accession>
<name>X0XWG1_9ZZZZ</name>
<organism evidence="1">
    <name type="scientific">marine sediment metagenome</name>
    <dbReference type="NCBI Taxonomy" id="412755"/>
    <lineage>
        <taxon>unclassified sequences</taxon>
        <taxon>metagenomes</taxon>
        <taxon>ecological metagenomes</taxon>
    </lineage>
</organism>
<reference evidence="1" key="1">
    <citation type="journal article" date="2014" name="Front. Microbiol.">
        <title>High frequency of phylogenetically diverse reductive dehalogenase-homologous genes in deep subseafloor sedimentary metagenomes.</title>
        <authorList>
            <person name="Kawai M."/>
            <person name="Futagami T."/>
            <person name="Toyoda A."/>
            <person name="Takaki Y."/>
            <person name="Nishi S."/>
            <person name="Hori S."/>
            <person name="Arai W."/>
            <person name="Tsubouchi T."/>
            <person name="Morono Y."/>
            <person name="Uchiyama I."/>
            <person name="Ito T."/>
            <person name="Fujiyama A."/>
            <person name="Inagaki F."/>
            <person name="Takami H."/>
        </authorList>
    </citation>
    <scope>NUCLEOTIDE SEQUENCE</scope>
    <source>
        <strain evidence="1">Expedition CK06-06</strain>
    </source>
</reference>
<proteinExistence type="predicted"/>
<dbReference type="EMBL" id="BARS01051679">
    <property type="protein sequence ID" value="GAG47709.1"/>
    <property type="molecule type" value="Genomic_DNA"/>
</dbReference>
<feature type="non-terminal residue" evidence="1">
    <location>
        <position position="1"/>
    </location>
</feature>
<protein>
    <submittedName>
        <fullName evidence="1">Uncharacterized protein</fullName>
    </submittedName>
</protein>
<gene>
    <name evidence="1" type="ORF">S01H1_76929</name>
</gene>
<comment type="caution">
    <text evidence="1">The sequence shown here is derived from an EMBL/GenBank/DDBJ whole genome shotgun (WGS) entry which is preliminary data.</text>
</comment>
<sequence>TIRERDSMNQIRVPIAELRTTLEAKLGGEGLFVLPPGGQIWKGGGNV</sequence>
<dbReference type="AlphaFoldDB" id="X0XWG1"/>